<evidence type="ECO:0000256" key="1">
    <source>
        <dbReference type="SAM" id="MobiDB-lite"/>
    </source>
</evidence>
<sequence length="218" mass="24732">MTSGPCQQQSNLAAQSPERQGHPAMRHKRLNRPNKQNTVIAAVAIQRLEAAEVQAVWRRQGEVTRQRNAKESGEMESAKKEVSENERWREEAAVAEKRNAGRSNETKKQQEGRKLKKAIGKKGEERKKEAEEKKAEATTDLMVNSTYQCQGNKLCQPGFNMAVEAVSLMETTCTTKPFFKWRSSENTAVFHQYNGIRGPNNIRNLEKDNKLEEFGKGK</sequence>
<dbReference type="Proteomes" id="UP000887572">
    <property type="component" value="Unplaced"/>
</dbReference>
<feature type="compositionally biased region" description="Polar residues" evidence="1">
    <location>
        <begin position="1"/>
        <end position="18"/>
    </location>
</feature>
<name>A0A914H5K3_GLORO</name>
<keyword evidence="2" id="KW-1185">Reference proteome</keyword>
<feature type="region of interest" description="Disordered" evidence="1">
    <location>
        <begin position="58"/>
        <end position="133"/>
    </location>
</feature>
<protein>
    <submittedName>
        <fullName evidence="3">Uncharacterized protein</fullName>
    </submittedName>
</protein>
<feature type="compositionally biased region" description="Basic and acidic residues" evidence="1">
    <location>
        <begin position="59"/>
        <end position="113"/>
    </location>
</feature>
<evidence type="ECO:0000313" key="3">
    <source>
        <dbReference type="WBParaSite" id="Gr19_v10_g14382.t1"/>
    </source>
</evidence>
<proteinExistence type="predicted"/>
<feature type="compositionally biased region" description="Basic and acidic residues" evidence="1">
    <location>
        <begin position="121"/>
        <end position="133"/>
    </location>
</feature>
<dbReference type="AlphaFoldDB" id="A0A914H5K3"/>
<evidence type="ECO:0000313" key="2">
    <source>
        <dbReference type="Proteomes" id="UP000887572"/>
    </source>
</evidence>
<organism evidence="2 3">
    <name type="scientific">Globodera rostochiensis</name>
    <name type="common">Golden nematode worm</name>
    <name type="synonym">Heterodera rostochiensis</name>
    <dbReference type="NCBI Taxonomy" id="31243"/>
    <lineage>
        <taxon>Eukaryota</taxon>
        <taxon>Metazoa</taxon>
        <taxon>Ecdysozoa</taxon>
        <taxon>Nematoda</taxon>
        <taxon>Chromadorea</taxon>
        <taxon>Rhabditida</taxon>
        <taxon>Tylenchina</taxon>
        <taxon>Tylenchomorpha</taxon>
        <taxon>Tylenchoidea</taxon>
        <taxon>Heteroderidae</taxon>
        <taxon>Heteroderinae</taxon>
        <taxon>Globodera</taxon>
    </lineage>
</organism>
<reference evidence="3" key="1">
    <citation type="submission" date="2022-11" db="UniProtKB">
        <authorList>
            <consortium name="WormBaseParasite"/>
        </authorList>
    </citation>
    <scope>IDENTIFICATION</scope>
</reference>
<feature type="region of interest" description="Disordered" evidence="1">
    <location>
        <begin position="1"/>
        <end position="37"/>
    </location>
</feature>
<dbReference type="WBParaSite" id="Gr19_v10_g14382.t1">
    <property type="protein sequence ID" value="Gr19_v10_g14382.t1"/>
    <property type="gene ID" value="Gr19_v10_g14382"/>
</dbReference>
<accession>A0A914H5K3</accession>